<dbReference type="EMBL" id="MU825460">
    <property type="protein sequence ID" value="KAJ7388590.1"/>
    <property type="molecule type" value="Genomic_DNA"/>
</dbReference>
<name>A0A9X0D6G2_9CNID</name>
<proteinExistence type="predicted"/>
<feature type="region of interest" description="Disordered" evidence="1">
    <location>
        <begin position="29"/>
        <end position="61"/>
    </location>
</feature>
<evidence type="ECO:0000313" key="3">
    <source>
        <dbReference type="Proteomes" id="UP001163046"/>
    </source>
</evidence>
<accession>A0A9X0D6G2</accession>
<protein>
    <submittedName>
        <fullName evidence="2">Uncharacterized protein</fullName>
    </submittedName>
</protein>
<evidence type="ECO:0000256" key="1">
    <source>
        <dbReference type="SAM" id="MobiDB-lite"/>
    </source>
</evidence>
<reference evidence="2" key="1">
    <citation type="submission" date="2023-01" db="EMBL/GenBank/DDBJ databases">
        <title>Genome assembly of the deep-sea coral Lophelia pertusa.</title>
        <authorList>
            <person name="Herrera S."/>
            <person name="Cordes E."/>
        </authorList>
    </citation>
    <scope>NUCLEOTIDE SEQUENCE</scope>
    <source>
        <strain evidence="2">USNM1676648</strain>
        <tissue evidence="2">Polyp</tissue>
    </source>
</reference>
<gene>
    <name evidence="2" type="ORF">OS493_036818</name>
</gene>
<feature type="compositionally biased region" description="Polar residues" evidence="1">
    <location>
        <begin position="39"/>
        <end position="61"/>
    </location>
</feature>
<organism evidence="2 3">
    <name type="scientific">Desmophyllum pertusum</name>
    <dbReference type="NCBI Taxonomy" id="174260"/>
    <lineage>
        <taxon>Eukaryota</taxon>
        <taxon>Metazoa</taxon>
        <taxon>Cnidaria</taxon>
        <taxon>Anthozoa</taxon>
        <taxon>Hexacorallia</taxon>
        <taxon>Scleractinia</taxon>
        <taxon>Caryophylliina</taxon>
        <taxon>Caryophylliidae</taxon>
        <taxon>Desmophyllum</taxon>
    </lineage>
</organism>
<sequence>MEEPSFLCQCRLVPASNEGLLEKVTTINGLSHTGPGNPLVSSSTDGPSTENTSGFVFTMES</sequence>
<evidence type="ECO:0000313" key="2">
    <source>
        <dbReference type="EMBL" id="KAJ7388590.1"/>
    </source>
</evidence>
<keyword evidence="3" id="KW-1185">Reference proteome</keyword>
<dbReference type="AlphaFoldDB" id="A0A9X0D6G2"/>
<dbReference type="Proteomes" id="UP001163046">
    <property type="component" value="Unassembled WGS sequence"/>
</dbReference>
<comment type="caution">
    <text evidence="2">The sequence shown here is derived from an EMBL/GenBank/DDBJ whole genome shotgun (WGS) entry which is preliminary data.</text>
</comment>